<dbReference type="Pfam" id="PF04326">
    <property type="entry name" value="SLFN_AlbA_2"/>
    <property type="match status" value="1"/>
</dbReference>
<organism evidence="2 3">
    <name type="scientific">Murimonas intestini</name>
    <dbReference type="NCBI Taxonomy" id="1337051"/>
    <lineage>
        <taxon>Bacteria</taxon>
        <taxon>Bacillati</taxon>
        <taxon>Bacillota</taxon>
        <taxon>Clostridia</taxon>
        <taxon>Lachnospirales</taxon>
        <taxon>Lachnospiraceae</taxon>
        <taxon>Murimonas</taxon>
    </lineage>
</organism>
<evidence type="ECO:0000259" key="1">
    <source>
        <dbReference type="Pfam" id="PF04326"/>
    </source>
</evidence>
<dbReference type="AlphaFoldDB" id="A0AB73T387"/>
<dbReference type="InterPro" id="IPR038475">
    <property type="entry name" value="RecG_C_sf"/>
</dbReference>
<keyword evidence="2" id="KW-0347">Helicase</keyword>
<dbReference type="Proteomes" id="UP000245412">
    <property type="component" value="Unassembled WGS sequence"/>
</dbReference>
<dbReference type="EMBL" id="QGGY01000008">
    <property type="protein sequence ID" value="PWJ74798.1"/>
    <property type="molecule type" value="Genomic_DNA"/>
</dbReference>
<evidence type="ECO:0000313" key="3">
    <source>
        <dbReference type="Proteomes" id="UP000245412"/>
    </source>
</evidence>
<reference evidence="2 3" key="1">
    <citation type="submission" date="2018-05" db="EMBL/GenBank/DDBJ databases">
        <authorList>
            <person name="Goeker M."/>
            <person name="Huntemann M."/>
            <person name="Clum A."/>
            <person name="Pillay M."/>
            <person name="Palaniappan K."/>
            <person name="Varghese N."/>
            <person name="Mikhailova N."/>
            <person name="Stamatis D."/>
            <person name="Reddy T."/>
            <person name="Daum C."/>
            <person name="Shapiro N."/>
            <person name="Ivanova N."/>
            <person name="Kyrpides N."/>
            <person name="Woyke T."/>
        </authorList>
    </citation>
    <scope>NUCLEOTIDE SEQUENCE [LARGE SCALE GENOMIC DNA]</scope>
    <source>
        <strain evidence="2 3">DSM 26524</strain>
    </source>
</reference>
<gene>
    <name evidence="2" type="ORF">C7383_108228</name>
</gene>
<evidence type="ECO:0000313" key="2">
    <source>
        <dbReference type="EMBL" id="PWJ74798.1"/>
    </source>
</evidence>
<feature type="domain" description="Schlafen AlbA-2" evidence="1">
    <location>
        <begin position="26"/>
        <end position="148"/>
    </location>
</feature>
<dbReference type="InterPro" id="IPR007421">
    <property type="entry name" value="Schlafen_AlbA_2_dom"/>
</dbReference>
<dbReference type="InterPro" id="IPR038461">
    <property type="entry name" value="Schlafen_AlbA_2_dom_sf"/>
</dbReference>
<dbReference type="Pfam" id="PF13749">
    <property type="entry name" value="HATPase_c_4"/>
    <property type="match status" value="1"/>
</dbReference>
<protein>
    <submittedName>
        <fullName evidence="2">ATP-dependent DNA helicase RecG</fullName>
    </submittedName>
</protein>
<dbReference type="PANTHER" id="PTHR30595">
    <property type="entry name" value="GLPR-RELATED TRANSCRIPTIONAL REPRESSOR"/>
    <property type="match status" value="1"/>
</dbReference>
<dbReference type="RefSeq" id="WP_109627593.1">
    <property type="nucleotide sequence ID" value="NZ_JANKBI010000006.1"/>
</dbReference>
<dbReference type="Gene3D" id="3.30.950.30">
    <property type="entry name" value="Schlafen, AAA domain"/>
    <property type="match status" value="1"/>
</dbReference>
<keyword evidence="3" id="KW-1185">Reference proteome</keyword>
<keyword evidence="2" id="KW-0067">ATP-binding</keyword>
<dbReference type="PANTHER" id="PTHR30595:SF6">
    <property type="entry name" value="SCHLAFEN ALBA-2 DOMAIN-CONTAINING PROTEIN"/>
    <property type="match status" value="1"/>
</dbReference>
<accession>A0AB73T387</accession>
<name>A0AB73T387_9FIRM</name>
<comment type="caution">
    <text evidence="2">The sequence shown here is derived from an EMBL/GenBank/DDBJ whole genome shotgun (WGS) entry which is preliminary data.</text>
</comment>
<keyword evidence="2" id="KW-0547">Nucleotide-binding</keyword>
<proteinExistence type="predicted"/>
<keyword evidence="2" id="KW-0378">Hydrolase</keyword>
<dbReference type="Gene3D" id="3.30.565.60">
    <property type="match status" value="1"/>
</dbReference>
<dbReference type="GO" id="GO:0004386">
    <property type="term" value="F:helicase activity"/>
    <property type="evidence" value="ECO:0007669"/>
    <property type="project" value="UniProtKB-KW"/>
</dbReference>
<sequence>MDLWMEDKPSNSELCTILEKLIKSWEMEVVEFKEAGKDYDKNKIGQYFSAISNESNLKGLQHGWLVFGVRNKDKAIVGSDYRNNKGLDTLKQEISVGTTGGISFIEIYEVFPVVDGEKKRVIMFQIPAATTATPTGWNDHFYGRNGESLGALSVEELDRIRGQEKKDWSKQIVPEAEIEHLDTNAINLARENYKKKMNKSYISEEVDRMTNEQFLTKLKLMLNGKITNAAMLLLGNEDYDYLFKTVPEASWRVYDSKNEVSDYEIFKIPYITLSERLFGKIRNLTYRYMPNQLTLFPTETKQYDMWLLRELLNNCIAHSEYTYGGRIYLNEFEDKIILTNPGSFLPGKIEPVLNPGYNPPFYRNQLLAETMVKLNMIDSQSTGIRRVFRIQKERYFPLPDYDLSNRQQVRVCIYGKILDENYSQILFKNPDFDLETVFLIDCVQKGIKIDKAAVKYLRKLKVIEGKVPNIFLSASISETIGEKSQYVKNKAFDDQYYRDLIVRYLKQYKKAKKKDIRALLWDKLPEVMEDKQKEDKIRNLLATMRRKGIITTDSQNQQRSSWILVEQVKQEK</sequence>